<dbReference type="PANTHER" id="PTHR11461">
    <property type="entry name" value="SERINE PROTEASE INHIBITOR, SERPIN"/>
    <property type="match status" value="1"/>
</dbReference>
<dbReference type="Ensembl" id="ENSPKIT00000001085.1">
    <property type="protein sequence ID" value="ENSPKIP00000020468.1"/>
    <property type="gene ID" value="ENSPKIG00000005233.1"/>
</dbReference>
<dbReference type="GO" id="GO:0004867">
    <property type="term" value="F:serine-type endopeptidase inhibitor activity"/>
    <property type="evidence" value="ECO:0007669"/>
    <property type="project" value="InterPro"/>
</dbReference>
<proteinExistence type="inferred from homology"/>
<dbReference type="PROSITE" id="PS00284">
    <property type="entry name" value="SERPIN"/>
    <property type="match status" value="1"/>
</dbReference>
<sequence length="389" mass="43985">MQTMYMWLVFHLLAAGLCNVLEERQLDFGLRVFSELSSQDKNVAFSPYGVTAVMSMVQLGARGATLNVLKSSMGFSLKDRGIPRQLRLQHRDLSMEDAVQLANGVMVERKLGLEKGFRKGLLKAFQSIPHQLDFSNPDKAMEVINAWVSDNTDGMIPHFLSTDTLTKDTNLVLLNAVHFRGLWKVPFNPRMTQERLFHCANGSSVPVPMMQITQRFSYGDFITEDGVEYDVIEIPYEGDSLSMLIVSPFEKDVPLSAIFKSLEGQRIKQWRNGMRMVRRQLSLPRFTIDSQLDLKPALSRLGLGEIFWKNADFSGITSEEQLYVSEVLQKVKIEVDEEGTKGSAATGAIIYSRMAVEEITLDRPFLFLIQHKPTGVLLFMGQVNQPEEH</sequence>
<feature type="domain" description="Serpin" evidence="7">
    <location>
        <begin position="30"/>
        <end position="386"/>
    </location>
</feature>
<evidence type="ECO:0000256" key="5">
    <source>
        <dbReference type="RuleBase" id="RU000411"/>
    </source>
</evidence>
<reference evidence="8" key="2">
    <citation type="submission" date="2025-09" db="UniProtKB">
        <authorList>
            <consortium name="Ensembl"/>
        </authorList>
    </citation>
    <scope>IDENTIFICATION</scope>
</reference>
<accession>A0A3B3RQB6</accession>
<dbReference type="GeneID" id="111854452"/>
<evidence type="ECO:0000256" key="4">
    <source>
        <dbReference type="ARBA" id="ARBA00066062"/>
    </source>
</evidence>
<dbReference type="InterPro" id="IPR023796">
    <property type="entry name" value="Serpin_dom"/>
</dbReference>
<dbReference type="InterPro" id="IPR036186">
    <property type="entry name" value="Serpin_sf"/>
</dbReference>
<dbReference type="KEGG" id="pki:111854452"/>
<organism evidence="8 9">
    <name type="scientific">Paramormyrops kingsleyae</name>
    <dbReference type="NCBI Taxonomy" id="1676925"/>
    <lineage>
        <taxon>Eukaryota</taxon>
        <taxon>Metazoa</taxon>
        <taxon>Chordata</taxon>
        <taxon>Craniata</taxon>
        <taxon>Vertebrata</taxon>
        <taxon>Euteleostomi</taxon>
        <taxon>Actinopterygii</taxon>
        <taxon>Neopterygii</taxon>
        <taxon>Teleostei</taxon>
        <taxon>Osteoglossocephala</taxon>
        <taxon>Osteoglossomorpha</taxon>
        <taxon>Osteoglossiformes</taxon>
        <taxon>Mormyridae</taxon>
        <taxon>Paramormyrops</taxon>
    </lineage>
</organism>
<evidence type="ECO:0000256" key="1">
    <source>
        <dbReference type="ARBA" id="ARBA00040523"/>
    </source>
</evidence>
<dbReference type="Gene3D" id="2.30.39.10">
    <property type="entry name" value="Alpha-1-antitrypsin, domain 1"/>
    <property type="match status" value="1"/>
</dbReference>
<dbReference type="GO" id="GO:0005615">
    <property type="term" value="C:extracellular space"/>
    <property type="evidence" value="ECO:0007669"/>
    <property type="project" value="InterPro"/>
</dbReference>
<evidence type="ECO:0000313" key="9">
    <source>
        <dbReference type="Proteomes" id="UP000261540"/>
    </source>
</evidence>
<dbReference type="STRING" id="1676925.ENSPKIP00000020468"/>
<dbReference type="CTD" id="5054"/>
<dbReference type="Gene3D" id="3.30.497.10">
    <property type="entry name" value="Antithrombin, subunit I, domain 2"/>
    <property type="match status" value="1"/>
</dbReference>
<dbReference type="SUPFAM" id="SSF56574">
    <property type="entry name" value="Serpins"/>
    <property type="match status" value="1"/>
</dbReference>
<evidence type="ECO:0000259" key="7">
    <source>
        <dbReference type="SMART" id="SM00093"/>
    </source>
</evidence>
<protein>
    <recommendedName>
        <fullName evidence="1">Plasminogen activator inhibitor 1</fullName>
    </recommendedName>
    <alternativeName>
        <fullName evidence="2">Endothelial plasminogen activator inhibitor</fullName>
    </alternativeName>
    <alternativeName>
        <fullName evidence="3">Serpin E1</fullName>
    </alternativeName>
</protein>
<dbReference type="SMART" id="SM00093">
    <property type="entry name" value="SERPIN"/>
    <property type="match status" value="1"/>
</dbReference>
<evidence type="ECO:0000313" key="8">
    <source>
        <dbReference type="Ensembl" id="ENSPKIP00000020468.1"/>
    </source>
</evidence>
<keyword evidence="6" id="KW-0732">Signal</keyword>
<feature type="chain" id="PRO_5017230112" description="Plasminogen activator inhibitor 1" evidence="6">
    <location>
        <begin position="19"/>
        <end position="389"/>
    </location>
</feature>
<evidence type="ECO:0000256" key="6">
    <source>
        <dbReference type="SAM" id="SignalP"/>
    </source>
</evidence>
<evidence type="ECO:0000256" key="3">
    <source>
        <dbReference type="ARBA" id="ARBA00043166"/>
    </source>
</evidence>
<dbReference type="Pfam" id="PF00079">
    <property type="entry name" value="Serpin"/>
    <property type="match status" value="1"/>
</dbReference>
<dbReference type="GO" id="GO:0061044">
    <property type="term" value="P:negative regulation of vascular wound healing"/>
    <property type="evidence" value="ECO:0007669"/>
    <property type="project" value="TreeGrafter"/>
</dbReference>
<dbReference type="InterPro" id="IPR042185">
    <property type="entry name" value="Serpin_sf_2"/>
</dbReference>
<keyword evidence="9" id="KW-1185">Reference proteome</keyword>
<dbReference type="InterPro" id="IPR000215">
    <property type="entry name" value="Serpin_fam"/>
</dbReference>
<dbReference type="OrthoDB" id="8179360at2759"/>
<feature type="signal peptide" evidence="6">
    <location>
        <begin position="1"/>
        <end position="18"/>
    </location>
</feature>
<name>A0A3B3RQB6_9TELE</name>
<dbReference type="InterPro" id="IPR023795">
    <property type="entry name" value="Serpin_CS"/>
</dbReference>
<evidence type="ECO:0000256" key="2">
    <source>
        <dbReference type="ARBA" id="ARBA00041825"/>
    </source>
</evidence>
<dbReference type="AlphaFoldDB" id="A0A3B3RQB6"/>
<dbReference type="Proteomes" id="UP000261540">
    <property type="component" value="Unplaced"/>
</dbReference>
<dbReference type="GeneTree" id="ENSGT00940000160621"/>
<dbReference type="RefSeq" id="XP_023688170.1">
    <property type="nucleotide sequence ID" value="XM_023832402.2"/>
</dbReference>
<dbReference type="PANTHER" id="PTHR11461:SF49">
    <property type="entry name" value="PLASMINOGEN ACTIVATOR INHIBITOR 1"/>
    <property type="match status" value="1"/>
</dbReference>
<dbReference type="GO" id="GO:0010757">
    <property type="term" value="P:negative regulation of plasminogen activation"/>
    <property type="evidence" value="ECO:0007669"/>
    <property type="project" value="TreeGrafter"/>
</dbReference>
<comment type="subunit">
    <text evidence="4">Forms a heterodimer with TMPRSS7. Interacts with VTN. Binds LRP1B; binding is followed by internalization and degradation. Interacts with PPP1CB. In complex with PLAU/uPA, interacts with PLAUR/uPAR. Interacts with SORL1 and LRP1, either alone or in complex with PLAU; these interactions are abolished in the presence of LRPAP1/RAP. The ternary complex composed of PLAUR-PLAU-PAI1 also interacts with SORL1. Interacts with PLAT/tPA. Also interacts with SORL1, when complexed to PLAT/tPA.</text>
</comment>
<dbReference type="InterPro" id="IPR042178">
    <property type="entry name" value="Serpin_sf_1"/>
</dbReference>
<reference evidence="8" key="1">
    <citation type="submission" date="2025-08" db="UniProtKB">
        <authorList>
            <consortium name="Ensembl"/>
        </authorList>
    </citation>
    <scope>IDENTIFICATION</scope>
</reference>
<comment type="similarity">
    <text evidence="5">Belongs to the serpin family.</text>
</comment>